<comment type="caution">
    <text evidence="4">The sequence shown here is derived from an EMBL/GenBank/DDBJ whole genome shotgun (WGS) entry which is preliminary data.</text>
</comment>
<name>A0A814VIU9_9BILA</name>
<dbReference type="AlphaFoldDB" id="A0A814VIU9"/>
<dbReference type="Proteomes" id="UP000663860">
    <property type="component" value="Unassembled WGS sequence"/>
</dbReference>
<dbReference type="Proteomes" id="UP000663868">
    <property type="component" value="Unassembled WGS sequence"/>
</dbReference>
<feature type="transmembrane region" description="Helical" evidence="1">
    <location>
        <begin position="50"/>
        <end position="74"/>
    </location>
</feature>
<dbReference type="InterPro" id="IPR005804">
    <property type="entry name" value="FA_desaturase_dom"/>
</dbReference>
<keyword evidence="1" id="KW-0812">Transmembrane</keyword>
<proteinExistence type="predicted"/>
<keyword evidence="1" id="KW-0472">Membrane</keyword>
<dbReference type="Pfam" id="PF00487">
    <property type="entry name" value="FA_desaturase"/>
    <property type="match status" value="1"/>
</dbReference>
<evidence type="ECO:0000313" key="3">
    <source>
        <dbReference type="EMBL" id="CAF1182898.1"/>
    </source>
</evidence>
<feature type="transmembrane region" description="Helical" evidence="1">
    <location>
        <begin position="80"/>
        <end position="98"/>
    </location>
</feature>
<reference evidence="4" key="1">
    <citation type="submission" date="2021-02" db="EMBL/GenBank/DDBJ databases">
        <authorList>
            <person name="Nowell W R."/>
        </authorList>
    </citation>
    <scope>NUCLEOTIDE SEQUENCE</scope>
</reference>
<evidence type="ECO:0000313" key="7">
    <source>
        <dbReference type="Proteomes" id="UP000663845"/>
    </source>
</evidence>
<feature type="transmembrane region" description="Helical" evidence="1">
    <location>
        <begin position="110"/>
        <end position="131"/>
    </location>
</feature>
<organism evidence="4 7">
    <name type="scientific">Adineta steineri</name>
    <dbReference type="NCBI Taxonomy" id="433720"/>
    <lineage>
        <taxon>Eukaryota</taxon>
        <taxon>Metazoa</taxon>
        <taxon>Spiralia</taxon>
        <taxon>Gnathifera</taxon>
        <taxon>Rotifera</taxon>
        <taxon>Eurotatoria</taxon>
        <taxon>Bdelloidea</taxon>
        <taxon>Adinetida</taxon>
        <taxon>Adinetidae</taxon>
        <taxon>Adineta</taxon>
    </lineage>
</organism>
<dbReference type="EMBL" id="CAJOAZ010000167">
    <property type="protein sequence ID" value="CAF3560947.1"/>
    <property type="molecule type" value="Genomic_DNA"/>
</dbReference>
<protein>
    <recommendedName>
        <fullName evidence="2">Fatty acid desaturase domain-containing protein</fullName>
    </recommendedName>
</protein>
<evidence type="ECO:0000313" key="6">
    <source>
        <dbReference type="EMBL" id="CAF3726617.1"/>
    </source>
</evidence>
<dbReference type="EMBL" id="CAJNOE010000377">
    <property type="protein sequence ID" value="CAF1182898.1"/>
    <property type="molecule type" value="Genomic_DNA"/>
</dbReference>
<accession>A0A814VIU9</accession>
<dbReference type="Proteomes" id="UP000663844">
    <property type="component" value="Unassembled WGS sequence"/>
</dbReference>
<sequence>MATIDTVKTEKRERVSRGITRPNDDVINEAYVPYQKPTRKQKIRLLSHSLFINTITITYMVGGYILALYCLMYIDSFLMSLIATLLLTHVMVVALAISHECIHSCMSYSLWFNHAVGELSLVMSGALYVPFSELQRQHKEHHSTQAAIDSYLVSHILSTWPQWLCVVILPLEACYIPVLSFVSWWRTLIVPLYVEKYRYLRARIIIMFILRHIFFYVMWCIRPTSVVCYFIAHILFIDIMRVYDAYHHTIPFVSRGTMLPKRDVYYEQQTTYSTVFGWHTTIRRVLDLVFLNYGYHNAHHFYPRVPWYRLHELDETMYPKSNGHIIRLPGVLKEYHRRRLDRITLKKGDLHGRPKLNEEKDADGLLMKDFIGFVMNISSLVLDVDD</sequence>
<feature type="domain" description="Fatty acid desaturase" evidence="2">
    <location>
        <begin position="78"/>
        <end position="320"/>
    </location>
</feature>
<gene>
    <name evidence="3" type="ORF">IZO911_LOCUS27572</name>
    <name evidence="4" type="ORF">JYZ213_LOCUS26208</name>
    <name evidence="6" type="ORF">KXQ929_LOCUS12768</name>
    <name evidence="5" type="ORF">OXD698_LOCUS4412</name>
</gene>
<dbReference type="Proteomes" id="UP000663845">
    <property type="component" value="Unassembled WGS sequence"/>
</dbReference>
<dbReference type="EMBL" id="CAJNOG010000346">
    <property type="protein sequence ID" value="CAF1188682.1"/>
    <property type="molecule type" value="Genomic_DNA"/>
</dbReference>
<evidence type="ECO:0000313" key="4">
    <source>
        <dbReference type="EMBL" id="CAF1188682.1"/>
    </source>
</evidence>
<evidence type="ECO:0000259" key="2">
    <source>
        <dbReference type="Pfam" id="PF00487"/>
    </source>
</evidence>
<evidence type="ECO:0000256" key="1">
    <source>
        <dbReference type="SAM" id="Phobius"/>
    </source>
</evidence>
<dbReference type="GO" id="GO:0006629">
    <property type="term" value="P:lipid metabolic process"/>
    <property type="evidence" value="ECO:0007669"/>
    <property type="project" value="InterPro"/>
</dbReference>
<evidence type="ECO:0000313" key="5">
    <source>
        <dbReference type="EMBL" id="CAF3560947.1"/>
    </source>
</evidence>
<feature type="transmembrane region" description="Helical" evidence="1">
    <location>
        <begin position="160"/>
        <end position="182"/>
    </location>
</feature>
<dbReference type="EMBL" id="CAJOBB010000666">
    <property type="protein sequence ID" value="CAF3726617.1"/>
    <property type="molecule type" value="Genomic_DNA"/>
</dbReference>
<keyword evidence="1" id="KW-1133">Transmembrane helix</keyword>